<proteinExistence type="predicted"/>
<protein>
    <submittedName>
        <fullName evidence="1">DSPTP1B protein</fullName>
    </submittedName>
</protein>
<gene>
    <name evidence="1" type="primary">DSPTP1B</name>
    <name evidence="1" type="ORF">SPIL2461_LOCUS14150</name>
</gene>
<dbReference type="Proteomes" id="UP000649617">
    <property type="component" value="Unassembled WGS sequence"/>
</dbReference>
<dbReference type="AlphaFoldDB" id="A0A812TPB0"/>
<evidence type="ECO:0000313" key="2">
    <source>
        <dbReference type="Proteomes" id="UP000649617"/>
    </source>
</evidence>
<keyword evidence="2" id="KW-1185">Reference proteome</keyword>
<reference evidence="1" key="1">
    <citation type="submission" date="2021-02" db="EMBL/GenBank/DDBJ databases">
        <authorList>
            <person name="Dougan E. K."/>
            <person name="Rhodes N."/>
            <person name="Thang M."/>
            <person name="Chan C."/>
        </authorList>
    </citation>
    <scope>NUCLEOTIDE SEQUENCE</scope>
</reference>
<dbReference type="OrthoDB" id="433158at2759"/>
<evidence type="ECO:0000313" key="1">
    <source>
        <dbReference type="EMBL" id="CAE7535666.1"/>
    </source>
</evidence>
<sequence length="226" mass="25845">MAAHLGRWSWAAFRTGRLHQLQPTPGLAEIALWCSPILVDVARKLAMGAQLQTEQRSYNEQVTGVLSHYCDYLRPREFSVRLDVKMKRGVIGSYSLTWAMRAQAPADHGTADISTMHFMVLHPEEESQLRIDKEEYADLRWYAKEDVLTGHFHPVLKQAIRDLQVHWVLKRLEEAVDTEIEESEILALTREYVAAVKASDLTGKGAIRVDFDERTRTYAVACLHDE</sequence>
<comment type="caution">
    <text evidence="1">The sequence shown here is derived from an EMBL/GenBank/DDBJ whole genome shotgun (WGS) entry which is preliminary data.</text>
</comment>
<dbReference type="InterPro" id="IPR015797">
    <property type="entry name" value="NUDIX_hydrolase-like_dom_sf"/>
</dbReference>
<dbReference type="EMBL" id="CAJNIZ010032223">
    <property type="protein sequence ID" value="CAE7535666.1"/>
    <property type="molecule type" value="Genomic_DNA"/>
</dbReference>
<organism evidence="1 2">
    <name type="scientific">Symbiodinium pilosum</name>
    <name type="common">Dinoflagellate</name>
    <dbReference type="NCBI Taxonomy" id="2952"/>
    <lineage>
        <taxon>Eukaryota</taxon>
        <taxon>Sar</taxon>
        <taxon>Alveolata</taxon>
        <taxon>Dinophyceae</taxon>
        <taxon>Suessiales</taxon>
        <taxon>Symbiodiniaceae</taxon>
        <taxon>Symbiodinium</taxon>
    </lineage>
</organism>
<accession>A0A812TPB0</accession>
<dbReference type="SUPFAM" id="SSF55811">
    <property type="entry name" value="Nudix"/>
    <property type="match status" value="1"/>
</dbReference>
<name>A0A812TPB0_SYMPI</name>